<dbReference type="AlphaFoldDB" id="M3IN57"/>
<dbReference type="PATRIC" id="fig|1073353.3.peg.136"/>
<evidence type="ECO:0000313" key="3">
    <source>
        <dbReference type="Proteomes" id="UP000011782"/>
    </source>
</evidence>
<dbReference type="EMBL" id="AOTD01000008">
    <property type="protein sequence ID" value="EMG31586.1"/>
    <property type="molecule type" value="Genomic_DNA"/>
</dbReference>
<organism evidence="2 3">
    <name type="scientific">Campylobacter showae CC57C</name>
    <dbReference type="NCBI Taxonomy" id="1073353"/>
    <lineage>
        <taxon>Bacteria</taxon>
        <taxon>Pseudomonadati</taxon>
        <taxon>Campylobacterota</taxon>
        <taxon>Epsilonproteobacteria</taxon>
        <taxon>Campylobacterales</taxon>
        <taxon>Campylobacteraceae</taxon>
        <taxon>Campylobacter</taxon>
    </lineage>
</organism>
<sequence>MKRYKNANNEIYAYDDDVSDEFLKKDIEELGLTPLTQKELDELNKEYEPSPEELEIDELNEAIKEVEDDIRRAILIGNDSVLPELREEYKELLAQKQSLEKGDEK</sequence>
<evidence type="ECO:0000256" key="1">
    <source>
        <dbReference type="SAM" id="Coils"/>
    </source>
</evidence>
<evidence type="ECO:0000313" key="2">
    <source>
        <dbReference type="EMBL" id="EMG31586.1"/>
    </source>
</evidence>
<gene>
    <name evidence="2" type="ORF">H740_00607</name>
</gene>
<proteinExistence type="predicted"/>
<keyword evidence="1" id="KW-0175">Coiled coil</keyword>
<comment type="caution">
    <text evidence="2">The sequence shown here is derived from an EMBL/GenBank/DDBJ whole genome shotgun (WGS) entry which is preliminary data.</text>
</comment>
<dbReference type="OrthoDB" id="5364616at2"/>
<reference evidence="2 3" key="1">
    <citation type="submission" date="2013-02" db="EMBL/GenBank/DDBJ databases">
        <title>Co-occurrence of anaerobic bacteria in colorectal carcinomas.</title>
        <authorList>
            <person name="Holt R.A."/>
            <person name="Warren R.L."/>
            <person name="Allen-Vercoe E."/>
            <person name="Pleasance S."/>
            <person name="Freeman D.J."/>
            <person name="Watson P."/>
            <person name="Moore R."/>
            <person name="Cochrane K."/>
        </authorList>
    </citation>
    <scope>NUCLEOTIDE SEQUENCE [LARGE SCALE GENOMIC DNA]</scope>
    <source>
        <strain evidence="2 3">CC57C</strain>
    </source>
</reference>
<accession>M3IN57</accession>
<name>M3IN57_9BACT</name>
<dbReference type="Proteomes" id="UP000011782">
    <property type="component" value="Unassembled WGS sequence"/>
</dbReference>
<protein>
    <submittedName>
        <fullName evidence="2">Uncharacterized protein</fullName>
    </submittedName>
</protein>
<dbReference type="RefSeq" id="WP_004321955.1">
    <property type="nucleotide sequence ID" value="NZ_AOTD01000008.1"/>
</dbReference>
<dbReference type="STRING" id="1073353.H740_00607"/>
<feature type="coiled-coil region" evidence="1">
    <location>
        <begin position="56"/>
        <end position="102"/>
    </location>
</feature>